<dbReference type="EMBL" id="MTJN01000002">
    <property type="protein sequence ID" value="OOV07652.1"/>
    <property type="molecule type" value="Genomic_DNA"/>
</dbReference>
<evidence type="ECO:0000313" key="3">
    <source>
        <dbReference type="Proteomes" id="UP000190750"/>
    </source>
</evidence>
<dbReference type="AlphaFoldDB" id="A0A1T1AU67"/>
<dbReference type="Proteomes" id="UP000190750">
    <property type="component" value="Unassembled WGS sequence"/>
</dbReference>
<comment type="caution">
    <text evidence="2">The sequence shown here is derived from an EMBL/GenBank/DDBJ whole genome shotgun (WGS) entry which is preliminary data.</text>
</comment>
<dbReference type="STRING" id="28066.RF819_13785"/>
<dbReference type="Pfam" id="PF13453">
    <property type="entry name" value="Zn_ribbon_TFIIB"/>
    <property type="match status" value="1"/>
</dbReference>
<gene>
    <name evidence="2" type="ORF">RF819_13785</name>
</gene>
<dbReference type="InterPro" id="IPR027392">
    <property type="entry name" value="TF_Znf"/>
</dbReference>
<dbReference type="OrthoDB" id="9814037at2"/>
<name>A0A1T1AU67_RHOFE</name>
<evidence type="ECO:0000259" key="1">
    <source>
        <dbReference type="Pfam" id="PF13453"/>
    </source>
</evidence>
<feature type="domain" description="Transcription factor zinc-finger" evidence="1">
    <location>
        <begin position="7"/>
        <end position="47"/>
    </location>
</feature>
<organism evidence="2 3">
    <name type="scientific">Rhodoferax fermentans</name>
    <dbReference type="NCBI Taxonomy" id="28066"/>
    <lineage>
        <taxon>Bacteria</taxon>
        <taxon>Pseudomonadati</taxon>
        <taxon>Pseudomonadota</taxon>
        <taxon>Betaproteobacteria</taxon>
        <taxon>Burkholderiales</taxon>
        <taxon>Comamonadaceae</taxon>
        <taxon>Rhodoferax</taxon>
    </lineage>
</organism>
<reference evidence="2 3" key="1">
    <citation type="submission" date="2017-01" db="EMBL/GenBank/DDBJ databases">
        <title>Genome sequencing of Rhodoferax fermentans JCM 7819.</title>
        <authorList>
            <person name="Kim Y.J."/>
            <person name="Farh M.E.-A."/>
            <person name="Yang D.-C."/>
        </authorList>
    </citation>
    <scope>NUCLEOTIDE SEQUENCE [LARGE SCALE GENOMIC DNA]</scope>
    <source>
        <strain evidence="2 3">JCM 7819</strain>
    </source>
</reference>
<protein>
    <recommendedName>
        <fullName evidence="1">Transcription factor zinc-finger domain-containing protein</fullName>
    </recommendedName>
</protein>
<proteinExistence type="predicted"/>
<keyword evidence="3" id="KW-1185">Reference proteome</keyword>
<evidence type="ECO:0000313" key="2">
    <source>
        <dbReference type="EMBL" id="OOV07652.1"/>
    </source>
</evidence>
<sequence>MPISRACPSCHDPMHTHTLASLAGGQLELDLCFACRGLWFDPQENLKLSPAAVVDLFKLLHAHRHEGAKALPHQLSCPHCRRALVQGFDVVKSGRYITHRCPQRHGRFSSFAAFMIEKGFVRQLSTAEINDMAQRLKVINCSNCGAPVDLRNDHACPYCRSALSLLDPQAVERALVGYESAARAQGGIQLPQLADALVMLERDRQQAAREAKANQSGRLVLGEDGPSLDLWAAGLALVWAVVN</sequence>
<dbReference type="RefSeq" id="WP_078365501.1">
    <property type="nucleotide sequence ID" value="NZ_MTJN01000002.1"/>
</dbReference>
<accession>A0A1T1AU67</accession>